<evidence type="ECO:0000313" key="2">
    <source>
        <dbReference type="EMBL" id="MEV8458144.1"/>
    </source>
</evidence>
<comment type="caution">
    <text evidence="2">The sequence shown here is derived from an EMBL/GenBank/DDBJ whole genome shotgun (WGS) entry which is preliminary data.</text>
</comment>
<reference evidence="2 3" key="1">
    <citation type="submission" date="2024-06" db="EMBL/GenBank/DDBJ databases">
        <title>The Natural Products Discovery Center: Release of the First 8490 Sequenced Strains for Exploring Actinobacteria Biosynthetic Diversity.</title>
        <authorList>
            <person name="Kalkreuter E."/>
            <person name="Kautsar S.A."/>
            <person name="Yang D."/>
            <person name="Bader C.D."/>
            <person name="Teijaro C.N."/>
            <person name="Fluegel L."/>
            <person name="Davis C.M."/>
            <person name="Simpson J.R."/>
            <person name="Lauterbach L."/>
            <person name="Steele A.D."/>
            <person name="Gui C."/>
            <person name="Meng S."/>
            <person name="Li G."/>
            <person name="Viehrig K."/>
            <person name="Ye F."/>
            <person name="Su P."/>
            <person name="Kiefer A.F."/>
            <person name="Nichols A."/>
            <person name="Cepeda A.J."/>
            <person name="Yan W."/>
            <person name="Fan B."/>
            <person name="Jiang Y."/>
            <person name="Adhikari A."/>
            <person name="Zheng C.-J."/>
            <person name="Schuster L."/>
            <person name="Cowan T.M."/>
            <person name="Smanski M.J."/>
            <person name="Chevrette M.G."/>
            <person name="De Carvalho L.P.S."/>
            <person name="Shen B."/>
        </authorList>
    </citation>
    <scope>NUCLEOTIDE SEQUENCE [LARGE SCALE GENOMIC DNA]</scope>
    <source>
        <strain evidence="2 3">NPDC052360</strain>
    </source>
</reference>
<organism evidence="2 3">
    <name type="scientific">Streptomyces griseosporeus</name>
    <dbReference type="NCBI Taxonomy" id="1910"/>
    <lineage>
        <taxon>Bacteria</taxon>
        <taxon>Bacillati</taxon>
        <taxon>Actinomycetota</taxon>
        <taxon>Actinomycetes</taxon>
        <taxon>Kitasatosporales</taxon>
        <taxon>Streptomycetaceae</taxon>
        <taxon>Streptomyces</taxon>
    </lineage>
</organism>
<keyword evidence="3" id="KW-1185">Reference proteome</keyword>
<gene>
    <name evidence="2" type="ORF">AB0470_01155</name>
</gene>
<evidence type="ECO:0000256" key="1">
    <source>
        <dbReference type="SAM" id="MobiDB-lite"/>
    </source>
</evidence>
<dbReference type="RefSeq" id="WP_162655633.1">
    <property type="nucleotide sequence ID" value="NZ_JBFAUJ010000001.1"/>
</dbReference>
<name>A0ABV3KFR1_STRGS</name>
<evidence type="ECO:0000313" key="3">
    <source>
        <dbReference type="Proteomes" id="UP001553148"/>
    </source>
</evidence>
<dbReference type="Proteomes" id="UP001553148">
    <property type="component" value="Unassembled WGS sequence"/>
</dbReference>
<sequence length="88" mass="8031">MSRADTPRTTTADPPGTPDAEATGPSPAGAHTRSGTAVPAAQAPTGAVSEAGGVGRGTVMGTVGAPTAACDDGAERGGAACPGAGVGS</sequence>
<feature type="region of interest" description="Disordered" evidence="1">
    <location>
        <begin position="1"/>
        <end position="88"/>
    </location>
</feature>
<feature type="compositionally biased region" description="Low complexity" evidence="1">
    <location>
        <begin position="7"/>
        <end position="23"/>
    </location>
</feature>
<proteinExistence type="predicted"/>
<protein>
    <submittedName>
        <fullName evidence="2">Uncharacterized protein</fullName>
    </submittedName>
</protein>
<accession>A0ABV3KFR1</accession>
<dbReference type="EMBL" id="JBFAUJ010000001">
    <property type="protein sequence ID" value="MEV8458144.1"/>
    <property type="molecule type" value="Genomic_DNA"/>
</dbReference>